<dbReference type="AlphaFoldDB" id="A0AAN1JA80"/>
<protein>
    <submittedName>
        <fullName evidence="1">Uncharacterized protein</fullName>
    </submittedName>
</protein>
<dbReference type="EMBL" id="CP026105">
    <property type="protein sequence ID" value="AUT69302.1"/>
    <property type="molecule type" value="Genomic_DNA"/>
</dbReference>
<sequence length="87" mass="9494">MEHLRFVFDEAWFIEQPLKAGPSNTSISVGNMQNISGQFDCDPSRLFQRRLADGHWQRAGRLRLVVDATAVAATADVPSVAPALGPS</sequence>
<dbReference type="KEGG" id="phs:C2L64_14160"/>
<name>A0AAN1JA80_9BURK</name>
<accession>A0AAN1JA80</accession>
<organism evidence="1 2">
    <name type="scientific">Paraburkholderia hospita</name>
    <dbReference type="NCBI Taxonomy" id="169430"/>
    <lineage>
        <taxon>Bacteria</taxon>
        <taxon>Pseudomonadati</taxon>
        <taxon>Pseudomonadota</taxon>
        <taxon>Betaproteobacteria</taxon>
        <taxon>Burkholderiales</taxon>
        <taxon>Burkholderiaceae</taxon>
        <taxon>Paraburkholderia</taxon>
    </lineage>
</organism>
<dbReference type="Proteomes" id="UP000236649">
    <property type="component" value="Chromosome 1"/>
</dbReference>
<reference evidence="1 2" key="1">
    <citation type="submission" date="2018-01" db="EMBL/GenBank/DDBJ databases">
        <title>Species boundaries and ecological features among Paraburkholderia terrae DSMZ17804T, P. hospita DSMZ17164T and P. caribensis DSMZ13236T.</title>
        <authorList>
            <person name="Pratama A.A."/>
        </authorList>
    </citation>
    <scope>NUCLEOTIDE SEQUENCE [LARGE SCALE GENOMIC DNA]</scope>
    <source>
        <strain evidence="1 2">DSM 17164</strain>
    </source>
</reference>
<evidence type="ECO:0000313" key="1">
    <source>
        <dbReference type="EMBL" id="AUT69302.1"/>
    </source>
</evidence>
<evidence type="ECO:0000313" key="2">
    <source>
        <dbReference type="Proteomes" id="UP000236649"/>
    </source>
</evidence>
<proteinExistence type="predicted"/>
<gene>
    <name evidence="1" type="ORF">C2L64_14160</name>
</gene>